<feature type="non-terminal residue" evidence="1">
    <location>
        <position position="57"/>
    </location>
</feature>
<dbReference type="Proteomes" id="UP000052976">
    <property type="component" value="Unassembled WGS sequence"/>
</dbReference>
<proteinExistence type="predicted"/>
<evidence type="ECO:0000313" key="2">
    <source>
        <dbReference type="Proteomes" id="UP000052976"/>
    </source>
</evidence>
<dbReference type="EMBL" id="KK717809">
    <property type="protein sequence ID" value="KFO52753.1"/>
    <property type="molecule type" value="Genomic_DNA"/>
</dbReference>
<evidence type="ECO:0000313" key="1">
    <source>
        <dbReference type="EMBL" id="KFO52753.1"/>
    </source>
</evidence>
<reference evidence="1 2" key="1">
    <citation type="submission" date="2014-04" db="EMBL/GenBank/DDBJ databases">
        <title>Genome evolution of avian class.</title>
        <authorList>
            <person name="Zhang G."/>
            <person name="Li C."/>
        </authorList>
    </citation>
    <scope>NUCLEOTIDE SEQUENCE [LARGE SCALE GENOMIC DNA]</scope>
    <source>
        <strain evidence="1">BGI_N302</strain>
    </source>
</reference>
<keyword evidence="2" id="KW-1185">Reference proteome</keyword>
<sequence>MARGTCFPAPVSQKKVVKESSPPPMVLSLGICPSGWMPCSRQYSSQQGLPIWTPAWP</sequence>
<name>A0A091E3E1_CORBR</name>
<organism evidence="1 2">
    <name type="scientific">Corvus brachyrhynchos</name>
    <name type="common">American crow</name>
    <dbReference type="NCBI Taxonomy" id="85066"/>
    <lineage>
        <taxon>Eukaryota</taxon>
        <taxon>Metazoa</taxon>
        <taxon>Chordata</taxon>
        <taxon>Craniata</taxon>
        <taxon>Vertebrata</taxon>
        <taxon>Euteleostomi</taxon>
        <taxon>Archelosauria</taxon>
        <taxon>Archosauria</taxon>
        <taxon>Dinosauria</taxon>
        <taxon>Saurischia</taxon>
        <taxon>Theropoda</taxon>
        <taxon>Coelurosauria</taxon>
        <taxon>Aves</taxon>
        <taxon>Neognathae</taxon>
        <taxon>Neoaves</taxon>
        <taxon>Telluraves</taxon>
        <taxon>Australaves</taxon>
        <taxon>Passeriformes</taxon>
        <taxon>Corvoidea</taxon>
        <taxon>Corvidae</taxon>
        <taxon>Corvus</taxon>
    </lineage>
</organism>
<gene>
    <name evidence="1" type="ORF">N302_11620</name>
</gene>
<protein>
    <submittedName>
        <fullName evidence="1">Uncharacterized protein</fullName>
    </submittedName>
</protein>
<accession>A0A091E3E1</accession>
<dbReference type="AlphaFoldDB" id="A0A091E3E1"/>